<reference evidence="2 3" key="1">
    <citation type="journal article" date="2014" name="Nat. Commun.">
        <title>Klebsormidium flaccidum genome reveals primary factors for plant terrestrial adaptation.</title>
        <authorList>
            <person name="Hori K."/>
            <person name="Maruyama F."/>
            <person name="Fujisawa T."/>
            <person name="Togashi T."/>
            <person name="Yamamoto N."/>
            <person name="Seo M."/>
            <person name="Sato S."/>
            <person name="Yamada T."/>
            <person name="Mori H."/>
            <person name="Tajima N."/>
            <person name="Moriyama T."/>
            <person name="Ikeuchi M."/>
            <person name="Watanabe M."/>
            <person name="Wada H."/>
            <person name="Kobayashi K."/>
            <person name="Saito M."/>
            <person name="Masuda T."/>
            <person name="Sasaki-Sekimoto Y."/>
            <person name="Mashiguchi K."/>
            <person name="Awai K."/>
            <person name="Shimojima M."/>
            <person name="Masuda S."/>
            <person name="Iwai M."/>
            <person name="Nobusawa T."/>
            <person name="Narise T."/>
            <person name="Kondo S."/>
            <person name="Saito H."/>
            <person name="Sato R."/>
            <person name="Murakawa M."/>
            <person name="Ihara Y."/>
            <person name="Oshima-Yamada Y."/>
            <person name="Ohtaka K."/>
            <person name="Satoh M."/>
            <person name="Sonobe K."/>
            <person name="Ishii M."/>
            <person name="Ohtani R."/>
            <person name="Kanamori-Sato M."/>
            <person name="Honoki R."/>
            <person name="Miyazaki D."/>
            <person name="Mochizuki H."/>
            <person name="Umetsu J."/>
            <person name="Higashi K."/>
            <person name="Shibata D."/>
            <person name="Kamiya Y."/>
            <person name="Sato N."/>
            <person name="Nakamura Y."/>
            <person name="Tabata S."/>
            <person name="Ida S."/>
            <person name="Kurokawa K."/>
            <person name="Ohta H."/>
        </authorList>
    </citation>
    <scope>NUCLEOTIDE SEQUENCE [LARGE SCALE GENOMIC DNA]</scope>
    <source>
        <strain evidence="2 3">NIES-2285</strain>
    </source>
</reference>
<dbReference type="AlphaFoldDB" id="A0A1Y1IB98"/>
<dbReference type="Proteomes" id="UP000054558">
    <property type="component" value="Unassembled WGS sequence"/>
</dbReference>
<organism evidence="2 3">
    <name type="scientific">Klebsormidium nitens</name>
    <name type="common">Green alga</name>
    <name type="synonym">Ulothrix nitens</name>
    <dbReference type="NCBI Taxonomy" id="105231"/>
    <lineage>
        <taxon>Eukaryota</taxon>
        <taxon>Viridiplantae</taxon>
        <taxon>Streptophyta</taxon>
        <taxon>Klebsormidiophyceae</taxon>
        <taxon>Klebsormidiales</taxon>
        <taxon>Klebsormidiaceae</taxon>
        <taxon>Klebsormidium</taxon>
    </lineage>
</organism>
<accession>A0A1Y1IB98</accession>
<name>A0A1Y1IB98_KLENI</name>
<evidence type="ECO:0000313" key="3">
    <source>
        <dbReference type="Proteomes" id="UP000054558"/>
    </source>
</evidence>
<evidence type="ECO:0000256" key="1">
    <source>
        <dbReference type="SAM" id="MobiDB-lite"/>
    </source>
</evidence>
<feature type="compositionally biased region" description="Basic and acidic residues" evidence="1">
    <location>
        <begin position="98"/>
        <end position="112"/>
    </location>
</feature>
<feature type="region of interest" description="Disordered" evidence="1">
    <location>
        <begin position="1"/>
        <end position="158"/>
    </location>
</feature>
<feature type="compositionally biased region" description="Basic and acidic residues" evidence="1">
    <location>
        <begin position="133"/>
        <end position="158"/>
    </location>
</feature>
<dbReference type="EMBL" id="DF237356">
    <property type="protein sequence ID" value="GAQ88190.1"/>
    <property type="molecule type" value="Genomic_DNA"/>
</dbReference>
<gene>
    <name evidence="2" type="ORF">KFL_004070105</name>
</gene>
<proteinExistence type="predicted"/>
<keyword evidence="3" id="KW-1185">Reference proteome</keyword>
<sequence length="158" mass="16563">MTVSNPNGHRTATAPPDGPQAGDGPLGESSPNVAHWGFGSQAPSGAVPGDRRKRSGSFTGLQQVADILGPQSETPSGRRILGSLIHTVSPAPQVPDQSDARDPPKKSKERVKSPAKGGKAGPEARTGSQQGRWGDEGGESRRLTLTERPFSDFRTFDS</sequence>
<protein>
    <submittedName>
        <fullName evidence="2">Uncharacterized protein</fullName>
    </submittedName>
</protein>
<evidence type="ECO:0000313" key="2">
    <source>
        <dbReference type="EMBL" id="GAQ88190.1"/>
    </source>
</evidence>
<feature type="compositionally biased region" description="Polar residues" evidence="1">
    <location>
        <begin position="1"/>
        <end position="10"/>
    </location>
</feature>